<dbReference type="Gene3D" id="3.50.30.30">
    <property type="match status" value="1"/>
</dbReference>
<keyword evidence="4 7" id="KW-0732">Signal</keyword>
<evidence type="ECO:0000313" key="10">
    <source>
        <dbReference type="Proteomes" id="UP000681425"/>
    </source>
</evidence>
<dbReference type="RefSeq" id="WP_212609809.1">
    <property type="nucleotide sequence ID" value="NZ_CP073910.1"/>
</dbReference>
<gene>
    <name evidence="9" type="ORF">KFK14_02885</name>
</gene>
<dbReference type="CDD" id="cd05660">
    <property type="entry name" value="M28_like_PA"/>
    <property type="match status" value="1"/>
</dbReference>
<keyword evidence="6" id="KW-0862">Zinc</keyword>
<evidence type="ECO:0000256" key="5">
    <source>
        <dbReference type="ARBA" id="ARBA00022801"/>
    </source>
</evidence>
<dbReference type="GO" id="GO:0008235">
    <property type="term" value="F:metalloexopeptidase activity"/>
    <property type="evidence" value="ECO:0007669"/>
    <property type="project" value="InterPro"/>
</dbReference>
<dbReference type="GO" id="GO:0004177">
    <property type="term" value="F:aminopeptidase activity"/>
    <property type="evidence" value="ECO:0007669"/>
    <property type="project" value="UniProtKB-KW"/>
</dbReference>
<name>A0A975K7W7_9SPHN</name>
<keyword evidence="3" id="KW-0479">Metal-binding</keyword>
<feature type="chain" id="PRO_5037562582" evidence="7">
    <location>
        <begin position="26"/>
        <end position="564"/>
    </location>
</feature>
<evidence type="ECO:0000256" key="4">
    <source>
        <dbReference type="ARBA" id="ARBA00022729"/>
    </source>
</evidence>
<dbReference type="SUPFAM" id="SSF52025">
    <property type="entry name" value="PA domain"/>
    <property type="match status" value="1"/>
</dbReference>
<keyword evidence="10" id="KW-1185">Reference proteome</keyword>
<keyword evidence="2" id="KW-0645">Protease</keyword>
<dbReference type="GO" id="GO:0006508">
    <property type="term" value="P:proteolysis"/>
    <property type="evidence" value="ECO:0007669"/>
    <property type="project" value="UniProtKB-KW"/>
</dbReference>
<dbReference type="Pfam" id="PF04389">
    <property type="entry name" value="Peptidase_M28"/>
    <property type="match status" value="1"/>
</dbReference>
<evidence type="ECO:0000259" key="8">
    <source>
        <dbReference type="Pfam" id="PF04389"/>
    </source>
</evidence>
<dbReference type="PANTHER" id="PTHR12147:SF56">
    <property type="entry name" value="AMINOPEPTIDASE YDR415C-RELATED"/>
    <property type="match status" value="1"/>
</dbReference>
<dbReference type="SUPFAM" id="SSF53187">
    <property type="entry name" value="Zn-dependent exopeptidases"/>
    <property type="match status" value="1"/>
</dbReference>
<dbReference type="GO" id="GO:0046872">
    <property type="term" value="F:metal ion binding"/>
    <property type="evidence" value="ECO:0007669"/>
    <property type="project" value="UniProtKB-KW"/>
</dbReference>
<dbReference type="KEGG" id="spph:KFK14_02885"/>
<dbReference type="PROSITE" id="PS51257">
    <property type="entry name" value="PROKAR_LIPOPROTEIN"/>
    <property type="match status" value="1"/>
</dbReference>
<dbReference type="InterPro" id="IPR045175">
    <property type="entry name" value="M28_fam"/>
</dbReference>
<dbReference type="PANTHER" id="PTHR12147">
    <property type="entry name" value="METALLOPEPTIDASE M28 FAMILY MEMBER"/>
    <property type="match status" value="1"/>
</dbReference>
<evidence type="ECO:0000256" key="1">
    <source>
        <dbReference type="ARBA" id="ARBA00022438"/>
    </source>
</evidence>
<reference evidence="9" key="1">
    <citation type="submission" date="2021-04" db="EMBL/GenBank/DDBJ databases">
        <title>Isolation of p-tert-butylphenol degrading bacteria Sphingobium phenoxybenzoativorans Tas13 from active sludge.</title>
        <authorList>
            <person name="Li Y."/>
        </authorList>
    </citation>
    <scope>NUCLEOTIDE SEQUENCE</scope>
    <source>
        <strain evidence="9">Tas13</strain>
    </source>
</reference>
<dbReference type="CDD" id="cd04821">
    <property type="entry name" value="PA_M28_1_2"/>
    <property type="match status" value="1"/>
</dbReference>
<keyword evidence="5" id="KW-0378">Hydrolase</keyword>
<sequence length="564" mass="60009">MQAKLATIIGVLLLGAGCTSLPSEAGEPQTGKAAGAVDPERLSSITRMLASDAFQGRSPGSAGETRTVDYLVEQFKGLGLEPGGDKGGWTQTVPLLRTQLDQSRPVTMTLKGADQALAQGRDIYISTLRDADHVQLSAAPMVFVGYGVTAPERDWDDFKGIDLKGKVAVFLVNDPDFDAQAGEPVAGAFGGRAMTYYGRWTYKYEEAARRGAVAALIVHDTPGAGYGWNTVIAPGGENFGLVRDAGAPEALALQGWLSGEAATRLFADSGLDLAALRIAARGRGFKPVALSSTLSADIGVTRERIESRNVIARLPGRTRPDETISFAAHWDAYGIDPKPGPKKGTIRRGAVDDAIGVAGVLELARLFAAGPRPDRTLIFAAWTAEERGLLGSEWFARSNLYPADRMVANMTLDVLQTAGAARDVVLIGAGQNQLERYLADAAKTQGRTVTPDARPERGLFYRADHFSLARRGVPTLLLMAIGGGADLVSGGRAAGDKWVSDYTANCYHQDCDSWSPDWDLTGATQDVALFHMIGGQLANSDRWPEWNSGSEFAKLRQKGAAAGD</sequence>
<dbReference type="InterPro" id="IPR046450">
    <property type="entry name" value="PA_dom_sf"/>
</dbReference>
<evidence type="ECO:0000256" key="2">
    <source>
        <dbReference type="ARBA" id="ARBA00022670"/>
    </source>
</evidence>
<organism evidence="9 10">
    <name type="scientific">Sphingobium phenoxybenzoativorans</name>
    <dbReference type="NCBI Taxonomy" id="1592790"/>
    <lineage>
        <taxon>Bacteria</taxon>
        <taxon>Pseudomonadati</taxon>
        <taxon>Pseudomonadota</taxon>
        <taxon>Alphaproteobacteria</taxon>
        <taxon>Sphingomonadales</taxon>
        <taxon>Sphingomonadaceae</taxon>
        <taxon>Sphingobium</taxon>
    </lineage>
</organism>
<dbReference type="Proteomes" id="UP000681425">
    <property type="component" value="Chromosome"/>
</dbReference>
<protein>
    <submittedName>
        <fullName evidence="9">M20/M25/M40 family metallo-hydrolase</fullName>
    </submittedName>
</protein>
<feature type="domain" description="Peptidase M28" evidence="8">
    <location>
        <begin position="309"/>
        <end position="529"/>
    </location>
</feature>
<dbReference type="EMBL" id="CP073910">
    <property type="protein sequence ID" value="QUT06434.1"/>
    <property type="molecule type" value="Genomic_DNA"/>
</dbReference>
<evidence type="ECO:0000256" key="3">
    <source>
        <dbReference type="ARBA" id="ARBA00022723"/>
    </source>
</evidence>
<accession>A0A975K7W7</accession>
<dbReference type="Gene3D" id="3.40.630.10">
    <property type="entry name" value="Zn peptidases"/>
    <property type="match status" value="1"/>
</dbReference>
<proteinExistence type="predicted"/>
<dbReference type="InterPro" id="IPR007484">
    <property type="entry name" value="Peptidase_M28"/>
</dbReference>
<dbReference type="AlphaFoldDB" id="A0A975K7W7"/>
<feature type="signal peptide" evidence="7">
    <location>
        <begin position="1"/>
        <end position="25"/>
    </location>
</feature>
<evidence type="ECO:0000256" key="7">
    <source>
        <dbReference type="SAM" id="SignalP"/>
    </source>
</evidence>
<evidence type="ECO:0000313" key="9">
    <source>
        <dbReference type="EMBL" id="QUT06434.1"/>
    </source>
</evidence>
<keyword evidence="1" id="KW-0031">Aminopeptidase</keyword>
<evidence type="ECO:0000256" key="6">
    <source>
        <dbReference type="ARBA" id="ARBA00022833"/>
    </source>
</evidence>